<protein>
    <recommendedName>
        <fullName evidence="3">Lipoprotein</fullName>
    </recommendedName>
</protein>
<dbReference type="EMBL" id="ACYG01000032">
    <property type="protein sequence ID" value="EEV16230.1"/>
    <property type="molecule type" value="Genomic_DNA"/>
</dbReference>
<dbReference type="AlphaFoldDB" id="C8PLB8"/>
<gene>
    <name evidence="1" type="ORF">CAMGR0001_1927</name>
</gene>
<accession>C8PLB8</accession>
<comment type="caution">
    <text evidence="1">The sequence shown here is derived from an EMBL/GenBank/DDBJ whole genome shotgun (WGS) entry which is preliminary data.</text>
</comment>
<dbReference type="RefSeq" id="WP_005873205.1">
    <property type="nucleotide sequence ID" value="NZ_ACYG01000032.1"/>
</dbReference>
<dbReference type="PROSITE" id="PS51257">
    <property type="entry name" value="PROKAR_LIPOPROTEIN"/>
    <property type="match status" value="1"/>
</dbReference>
<reference evidence="1 2" key="1">
    <citation type="submission" date="2009-07" db="EMBL/GenBank/DDBJ databases">
        <authorList>
            <person name="Madupu R."/>
            <person name="Sebastian Y."/>
            <person name="Durkin A.S."/>
            <person name="Torralba M."/>
            <person name="Methe B."/>
            <person name="Sutton G.G."/>
            <person name="Strausberg R.L."/>
            <person name="Nelson K.E."/>
        </authorList>
    </citation>
    <scope>NUCLEOTIDE SEQUENCE [LARGE SCALE GENOMIC DNA]</scope>
    <source>
        <strain evidence="1 2">RM3268</strain>
    </source>
</reference>
<sequence length="213" mass="23559">MKNFIVFAVLAALLGGCAGKKDQNGIADSEDIAMLSFDKNISTKYRAHNGKLYKNGKVLGKYLTAPGLGMHIYTDEMGNGYIDPSAIKEHNSKKITEIIFVPNEFIKVISYSHNDGVCKALSAGKYVHIKEYITMYSRGEPIVAYSYDVLMSRKGMGKISSRYDFANEKLSYVDKKILEKLNSTVADHVQASVVLSGATLLGLLCREKSKRLD</sequence>
<evidence type="ECO:0000313" key="1">
    <source>
        <dbReference type="EMBL" id="EEV16230.1"/>
    </source>
</evidence>
<dbReference type="Proteomes" id="UP000005709">
    <property type="component" value="Unassembled WGS sequence"/>
</dbReference>
<evidence type="ECO:0008006" key="3">
    <source>
        <dbReference type="Google" id="ProtNLM"/>
    </source>
</evidence>
<keyword evidence="2" id="KW-1185">Reference proteome</keyword>
<dbReference type="STRING" id="824.CGRAC_1408"/>
<evidence type="ECO:0000313" key="2">
    <source>
        <dbReference type="Proteomes" id="UP000005709"/>
    </source>
</evidence>
<organism evidence="1 2">
    <name type="scientific">Campylobacter gracilis RM3268</name>
    <dbReference type="NCBI Taxonomy" id="553220"/>
    <lineage>
        <taxon>Bacteria</taxon>
        <taxon>Pseudomonadati</taxon>
        <taxon>Campylobacterota</taxon>
        <taxon>Epsilonproteobacteria</taxon>
        <taxon>Campylobacterales</taxon>
        <taxon>Campylobacteraceae</taxon>
        <taxon>Campylobacter</taxon>
    </lineage>
</organism>
<proteinExistence type="predicted"/>
<name>C8PLB8_9BACT</name>